<gene>
    <name evidence="2" type="ORF">MONAX_5E031533</name>
</gene>
<feature type="compositionally biased region" description="Low complexity" evidence="1">
    <location>
        <begin position="7"/>
        <end position="19"/>
    </location>
</feature>
<evidence type="ECO:0000256" key="1">
    <source>
        <dbReference type="SAM" id="MobiDB-lite"/>
    </source>
</evidence>
<dbReference type="AlphaFoldDB" id="A0A5E4BTK9"/>
<feature type="non-terminal residue" evidence="2">
    <location>
        <position position="95"/>
    </location>
</feature>
<comment type="caution">
    <text evidence="2">The sequence shown here is derived from an EMBL/GenBank/DDBJ whole genome shotgun (WGS) entry which is preliminary data.</text>
</comment>
<dbReference type="Proteomes" id="UP000335636">
    <property type="component" value="Unassembled WGS sequence"/>
</dbReference>
<feature type="region of interest" description="Disordered" evidence="1">
    <location>
        <begin position="1"/>
        <end position="60"/>
    </location>
</feature>
<keyword evidence="3" id="KW-1185">Reference proteome</keyword>
<reference evidence="2" key="1">
    <citation type="submission" date="2019-04" db="EMBL/GenBank/DDBJ databases">
        <authorList>
            <person name="Alioto T."/>
            <person name="Alioto T."/>
        </authorList>
    </citation>
    <scope>NUCLEOTIDE SEQUENCE [LARGE SCALE GENOMIC DNA]</scope>
</reference>
<accession>A0A5E4BTK9</accession>
<protein>
    <submittedName>
        <fullName evidence="2">Uncharacterized protein</fullName>
    </submittedName>
</protein>
<name>A0A5E4BTK9_MARMO</name>
<organism evidence="2 3">
    <name type="scientific">Marmota monax</name>
    <name type="common">Woodchuck</name>
    <dbReference type="NCBI Taxonomy" id="9995"/>
    <lineage>
        <taxon>Eukaryota</taxon>
        <taxon>Metazoa</taxon>
        <taxon>Chordata</taxon>
        <taxon>Craniata</taxon>
        <taxon>Vertebrata</taxon>
        <taxon>Euteleostomi</taxon>
        <taxon>Mammalia</taxon>
        <taxon>Eutheria</taxon>
        <taxon>Euarchontoglires</taxon>
        <taxon>Glires</taxon>
        <taxon>Rodentia</taxon>
        <taxon>Sciuromorpha</taxon>
        <taxon>Sciuridae</taxon>
        <taxon>Xerinae</taxon>
        <taxon>Marmotini</taxon>
        <taxon>Marmota</taxon>
    </lineage>
</organism>
<dbReference type="EMBL" id="CABDUW010000651">
    <property type="protein sequence ID" value="VTJ72953.1"/>
    <property type="molecule type" value="Genomic_DNA"/>
</dbReference>
<evidence type="ECO:0000313" key="3">
    <source>
        <dbReference type="Proteomes" id="UP000335636"/>
    </source>
</evidence>
<proteinExistence type="predicted"/>
<evidence type="ECO:0000313" key="2">
    <source>
        <dbReference type="EMBL" id="VTJ72953.1"/>
    </source>
</evidence>
<sequence>MPGRRTSSAFSAAKAASSKQTSVPGLPRRQRLLGAEQQRALRRAHDRGARPGPAPRATATEAAVVEVDTAVETNMDLLFVPSTGLLSKIFLVVAA</sequence>